<dbReference type="Proteomes" id="UP000823388">
    <property type="component" value="Chromosome 8K"/>
</dbReference>
<keyword evidence="3" id="KW-1185">Reference proteome</keyword>
<name>A0A8T0PJN3_PANVG</name>
<protein>
    <submittedName>
        <fullName evidence="2">Uncharacterized protein</fullName>
    </submittedName>
</protein>
<comment type="caution">
    <text evidence="2">The sequence shown here is derived from an EMBL/GenBank/DDBJ whole genome shotgun (WGS) entry which is preliminary data.</text>
</comment>
<evidence type="ECO:0000256" key="1">
    <source>
        <dbReference type="SAM" id="MobiDB-lite"/>
    </source>
</evidence>
<gene>
    <name evidence="2" type="ORF">PVAP13_8KG248611</name>
</gene>
<organism evidence="2 3">
    <name type="scientific">Panicum virgatum</name>
    <name type="common">Blackwell switchgrass</name>
    <dbReference type="NCBI Taxonomy" id="38727"/>
    <lineage>
        <taxon>Eukaryota</taxon>
        <taxon>Viridiplantae</taxon>
        <taxon>Streptophyta</taxon>
        <taxon>Embryophyta</taxon>
        <taxon>Tracheophyta</taxon>
        <taxon>Spermatophyta</taxon>
        <taxon>Magnoliopsida</taxon>
        <taxon>Liliopsida</taxon>
        <taxon>Poales</taxon>
        <taxon>Poaceae</taxon>
        <taxon>PACMAD clade</taxon>
        <taxon>Panicoideae</taxon>
        <taxon>Panicodae</taxon>
        <taxon>Paniceae</taxon>
        <taxon>Panicinae</taxon>
        <taxon>Panicum</taxon>
        <taxon>Panicum sect. Hiantes</taxon>
    </lineage>
</organism>
<reference evidence="2" key="1">
    <citation type="submission" date="2020-05" db="EMBL/GenBank/DDBJ databases">
        <title>WGS assembly of Panicum virgatum.</title>
        <authorList>
            <person name="Lovell J.T."/>
            <person name="Jenkins J."/>
            <person name="Shu S."/>
            <person name="Juenger T.E."/>
            <person name="Schmutz J."/>
        </authorList>
    </citation>
    <scope>NUCLEOTIDE SEQUENCE</scope>
    <source>
        <strain evidence="2">AP13</strain>
    </source>
</reference>
<dbReference type="EMBL" id="CM029051">
    <property type="protein sequence ID" value="KAG2562153.1"/>
    <property type="molecule type" value="Genomic_DNA"/>
</dbReference>
<accession>A0A8T0PJN3</accession>
<feature type="compositionally biased region" description="Low complexity" evidence="1">
    <location>
        <begin position="9"/>
        <end position="20"/>
    </location>
</feature>
<sequence>MDLARWVVPSSTSPISSTPRSSPPMSPAPLNSLLLQVMVKKGPSSLPLFVPASPPPLLW</sequence>
<evidence type="ECO:0000313" key="3">
    <source>
        <dbReference type="Proteomes" id="UP000823388"/>
    </source>
</evidence>
<feature type="region of interest" description="Disordered" evidence="1">
    <location>
        <begin position="1"/>
        <end position="27"/>
    </location>
</feature>
<dbReference type="AlphaFoldDB" id="A0A8T0PJN3"/>
<evidence type="ECO:0000313" key="2">
    <source>
        <dbReference type="EMBL" id="KAG2562153.1"/>
    </source>
</evidence>
<proteinExistence type="predicted"/>